<keyword evidence="4" id="KW-1185">Reference proteome</keyword>
<name>A0A4Q2REG2_9HYPH</name>
<dbReference type="GO" id="GO:0090313">
    <property type="term" value="P:regulation of protein targeting to membrane"/>
    <property type="evidence" value="ECO:0007669"/>
    <property type="project" value="TreeGrafter"/>
</dbReference>
<evidence type="ECO:0000259" key="2">
    <source>
        <dbReference type="Pfam" id="PF05170"/>
    </source>
</evidence>
<organism evidence="3 4">
    <name type="scientific">Lichenibacterium ramalinae</name>
    <dbReference type="NCBI Taxonomy" id="2316527"/>
    <lineage>
        <taxon>Bacteria</taxon>
        <taxon>Pseudomonadati</taxon>
        <taxon>Pseudomonadota</taxon>
        <taxon>Alphaproteobacteria</taxon>
        <taxon>Hyphomicrobiales</taxon>
        <taxon>Lichenihabitantaceae</taxon>
        <taxon>Lichenibacterium</taxon>
    </lineage>
</organism>
<dbReference type="EMBL" id="QYBC01000004">
    <property type="protein sequence ID" value="RYB06309.1"/>
    <property type="molecule type" value="Genomic_DNA"/>
</dbReference>
<reference evidence="3 4" key="2">
    <citation type="submission" date="2019-02" db="EMBL/GenBank/DDBJ databases">
        <title>'Lichenibacterium ramalinii' gen. nov. sp. nov., 'Lichenibacterium minor' gen. nov. sp. nov.</title>
        <authorList>
            <person name="Pankratov T."/>
        </authorList>
    </citation>
    <scope>NUCLEOTIDE SEQUENCE [LARGE SCALE GENOMIC DNA]</scope>
    <source>
        <strain evidence="3 4">RmlP001</strain>
    </source>
</reference>
<dbReference type="AlphaFoldDB" id="A0A4Q2REG2"/>
<sequence>MTRLVWPTAALLIAAGLVAAATPWRIPRAVVAEALDSGFTGVRATLAGPATIKLLPRPRIQATQLTVAADNGAVTLDAPLIKAELDIPSLLRGRWRMTSATLVEPTATVDLDRLPRPPPGAGAPAPAPGPALQLRLRSGLLRTRSAAAGGDMLVTGIDATATWPGDGDGLVLSGTATARGTTARFAGELQHPARGLTAEGSAVTLQVESPLVGFNADGILSGGAQPQFAGHAALTTTSLPRLLRTLGGIPLAVDARRAQIGGDVVAKPHDVSVSNAVVKLDQARFEGTLAWRRDAGRSLVAGTLATDLLDVDRLFGEGIDRAAFDDLYRRPLTASPFGTDVDMRVSATAARVDRVTVADAAVAALVRGDRLELTLDEAQAYGGVVKARVLATLSPEGVDAHADLTAQRLDLAGVSEALSGRERVGGALSGHAVLDGHGESLHAVVGQLFGSGQVEIEGGRLAGLSLARALKRLGRRLPLDEDRGATPTTFDKAQWDLSIRDGVIRIPDGKLTAPGVAMSFGAETTLPDGRIDVHAVAAQTDRRGLPLPDGQSMPFDMRGSWAGPLVLVGHGGSLPALTLPMFDGLSAER</sequence>
<dbReference type="PANTHER" id="PTHR30441:SF4">
    <property type="entry name" value="PROTEIN ASMA"/>
    <property type="match status" value="1"/>
</dbReference>
<comment type="caution">
    <text evidence="3">The sequence shown here is derived from an EMBL/GenBank/DDBJ whole genome shotgun (WGS) entry which is preliminary data.</text>
</comment>
<feature type="compositionally biased region" description="Pro residues" evidence="1">
    <location>
        <begin position="116"/>
        <end position="129"/>
    </location>
</feature>
<dbReference type="GO" id="GO:0005886">
    <property type="term" value="C:plasma membrane"/>
    <property type="evidence" value="ECO:0007669"/>
    <property type="project" value="TreeGrafter"/>
</dbReference>
<dbReference type="PANTHER" id="PTHR30441">
    <property type="entry name" value="DUF748 DOMAIN-CONTAINING PROTEIN"/>
    <property type="match status" value="1"/>
</dbReference>
<accession>A0A4Q2REG2</accession>
<reference evidence="3 4" key="1">
    <citation type="submission" date="2018-09" db="EMBL/GenBank/DDBJ databases">
        <authorList>
            <person name="Grouzdev D.S."/>
            <person name="Krutkina M.S."/>
        </authorList>
    </citation>
    <scope>NUCLEOTIDE SEQUENCE [LARGE SCALE GENOMIC DNA]</scope>
    <source>
        <strain evidence="3 4">RmlP001</strain>
    </source>
</reference>
<evidence type="ECO:0000256" key="1">
    <source>
        <dbReference type="SAM" id="MobiDB-lite"/>
    </source>
</evidence>
<protein>
    <submittedName>
        <fullName evidence="3">AsmA family protein</fullName>
    </submittedName>
</protein>
<gene>
    <name evidence="3" type="ORF">D3272_06015</name>
</gene>
<dbReference type="InterPro" id="IPR007844">
    <property type="entry name" value="AsmA"/>
</dbReference>
<dbReference type="Proteomes" id="UP000289411">
    <property type="component" value="Unassembled WGS sequence"/>
</dbReference>
<dbReference type="RefSeq" id="WP_129218246.1">
    <property type="nucleotide sequence ID" value="NZ_QYBC01000004.1"/>
</dbReference>
<evidence type="ECO:0000313" key="4">
    <source>
        <dbReference type="Proteomes" id="UP000289411"/>
    </source>
</evidence>
<dbReference type="OrthoDB" id="8003028at2"/>
<feature type="region of interest" description="Disordered" evidence="1">
    <location>
        <begin position="111"/>
        <end position="130"/>
    </location>
</feature>
<dbReference type="Pfam" id="PF05170">
    <property type="entry name" value="AsmA"/>
    <property type="match status" value="1"/>
</dbReference>
<proteinExistence type="predicted"/>
<feature type="domain" description="AsmA" evidence="2">
    <location>
        <begin position="340"/>
        <end position="508"/>
    </location>
</feature>
<dbReference type="InterPro" id="IPR052894">
    <property type="entry name" value="AsmA-related"/>
</dbReference>
<evidence type="ECO:0000313" key="3">
    <source>
        <dbReference type="EMBL" id="RYB06309.1"/>
    </source>
</evidence>